<keyword evidence="1" id="KW-0732">Signal</keyword>
<name>A0A9N9TF13_PHYSR</name>
<dbReference type="OrthoDB" id="6693186at2759"/>
<accession>A0A9N9TF13</accession>
<feature type="chain" id="PRO_5040352584" evidence="1">
    <location>
        <begin position="22"/>
        <end position="186"/>
    </location>
</feature>
<organism evidence="2 3">
    <name type="scientific">Phyllotreta striolata</name>
    <name type="common">Striped flea beetle</name>
    <name type="synonym">Crioceris striolata</name>
    <dbReference type="NCBI Taxonomy" id="444603"/>
    <lineage>
        <taxon>Eukaryota</taxon>
        <taxon>Metazoa</taxon>
        <taxon>Ecdysozoa</taxon>
        <taxon>Arthropoda</taxon>
        <taxon>Hexapoda</taxon>
        <taxon>Insecta</taxon>
        <taxon>Pterygota</taxon>
        <taxon>Neoptera</taxon>
        <taxon>Endopterygota</taxon>
        <taxon>Coleoptera</taxon>
        <taxon>Polyphaga</taxon>
        <taxon>Cucujiformia</taxon>
        <taxon>Chrysomeloidea</taxon>
        <taxon>Chrysomelidae</taxon>
        <taxon>Galerucinae</taxon>
        <taxon>Alticini</taxon>
        <taxon>Phyllotreta</taxon>
    </lineage>
</organism>
<proteinExistence type="predicted"/>
<feature type="signal peptide" evidence="1">
    <location>
        <begin position="1"/>
        <end position="21"/>
    </location>
</feature>
<protein>
    <submittedName>
        <fullName evidence="2">Uncharacterized protein</fullName>
    </submittedName>
</protein>
<dbReference type="AlphaFoldDB" id="A0A9N9TF13"/>
<evidence type="ECO:0000256" key="1">
    <source>
        <dbReference type="SAM" id="SignalP"/>
    </source>
</evidence>
<sequence length="186" mass="21335">MFSVYSFVLVLMSIGASQVKAGCERPLEVRGVEDYCWSTRVEMSERIHEVEKKVVNFARKKLGMDVDEPGEPQKCDYYYCVFQELKLLNPQYDVPCVDRTSTWVKKNVVYNQAVVLLDRIQMCTGELANATGSSFYFYADNVDKQQNEKKLENPGEPQSKCDVSKEYMKCLATAEADLECPIFLYP</sequence>
<evidence type="ECO:0000313" key="3">
    <source>
        <dbReference type="Proteomes" id="UP001153712"/>
    </source>
</evidence>
<dbReference type="EMBL" id="OU900094">
    <property type="protein sequence ID" value="CAG9853585.1"/>
    <property type="molecule type" value="Genomic_DNA"/>
</dbReference>
<reference evidence="2" key="1">
    <citation type="submission" date="2022-01" db="EMBL/GenBank/DDBJ databases">
        <authorList>
            <person name="King R."/>
        </authorList>
    </citation>
    <scope>NUCLEOTIDE SEQUENCE</scope>
</reference>
<keyword evidence="3" id="KW-1185">Reference proteome</keyword>
<gene>
    <name evidence="2" type="ORF">PHYEVI_LOCUS58</name>
</gene>
<dbReference type="Proteomes" id="UP001153712">
    <property type="component" value="Chromosome 1"/>
</dbReference>
<evidence type="ECO:0000313" key="2">
    <source>
        <dbReference type="EMBL" id="CAG9853585.1"/>
    </source>
</evidence>